<reference evidence="1" key="1">
    <citation type="submission" date="2025-08" db="UniProtKB">
        <authorList>
            <consortium name="Ensembl"/>
        </authorList>
    </citation>
    <scope>IDENTIFICATION</scope>
</reference>
<keyword evidence="2" id="KW-1185">Reference proteome</keyword>
<evidence type="ECO:0000313" key="1">
    <source>
        <dbReference type="Ensembl" id="ENSLLTP00000024495.1"/>
    </source>
</evidence>
<name>A0A8C5SZ19_LATLA</name>
<proteinExistence type="predicted"/>
<sequence>MFYQWHLPPARLVKMYGNQSSNYWKCLKEQGTYYHAWWSCKKAQDFWHKIWMWLEEMMGLKINHKSNIFILGIMSEKYSKDDTYLIIHVITLARMTFVWKWKAREISREDEVIDKFLLSMVNV</sequence>
<dbReference type="AlphaFoldDB" id="A0A8C5SZ19"/>
<protein>
    <submittedName>
        <fullName evidence="1">Uncharacterized protein</fullName>
    </submittedName>
</protein>
<accession>A0A8C5SZ19</accession>
<organism evidence="1 2">
    <name type="scientific">Laticauda laticaudata</name>
    <name type="common">Blue-ringed sea krait</name>
    <name type="synonym">Blue-lipped sea krait</name>
    <dbReference type="NCBI Taxonomy" id="8630"/>
    <lineage>
        <taxon>Eukaryota</taxon>
        <taxon>Metazoa</taxon>
        <taxon>Chordata</taxon>
        <taxon>Craniata</taxon>
        <taxon>Vertebrata</taxon>
        <taxon>Euteleostomi</taxon>
        <taxon>Lepidosauria</taxon>
        <taxon>Squamata</taxon>
        <taxon>Bifurcata</taxon>
        <taxon>Unidentata</taxon>
        <taxon>Episquamata</taxon>
        <taxon>Toxicofera</taxon>
        <taxon>Serpentes</taxon>
        <taxon>Colubroidea</taxon>
        <taxon>Elapidae</taxon>
        <taxon>Laticaudinae</taxon>
        <taxon>Laticauda</taxon>
    </lineage>
</organism>
<evidence type="ECO:0000313" key="2">
    <source>
        <dbReference type="Proteomes" id="UP000694406"/>
    </source>
</evidence>
<dbReference type="GeneTree" id="ENSGT01020000230367"/>
<dbReference type="Proteomes" id="UP000694406">
    <property type="component" value="Unplaced"/>
</dbReference>
<reference evidence="1" key="2">
    <citation type="submission" date="2025-09" db="UniProtKB">
        <authorList>
            <consortium name="Ensembl"/>
        </authorList>
    </citation>
    <scope>IDENTIFICATION</scope>
</reference>
<dbReference type="Ensembl" id="ENSLLTT00000025385.1">
    <property type="protein sequence ID" value="ENSLLTP00000024495.1"/>
    <property type="gene ID" value="ENSLLTG00000018006.1"/>
</dbReference>